<evidence type="ECO:0000313" key="4">
    <source>
        <dbReference type="Proteomes" id="UP000188181"/>
    </source>
</evidence>
<evidence type="ECO:0000256" key="1">
    <source>
        <dbReference type="SAM" id="Coils"/>
    </source>
</evidence>
<dbReference type="RefSeq" id="WP_146681998.1">
    <property type="nucleotide sequence ID" value="NZ_CP019646.1"/>
</dbReference>
<dbReference type="STRING" id="1851148.SMSP2_00014"/>
<accession>A0A1Q2MAI5</accession>
<dbReference type="KEGG" id="pbas:SMSP2_00014"/>
<evidence type="ECO:0000259" key="2">
    <source>
        <dbReference type="Pfam" id="PF04471"/>
    </source>
</evidence>
<dbReference type="SUPFAM" id="SSF52980">
    <property type="entry name" value="Restriction endonuclease-like"/>
    <property type="match status" value="1"/>
</dbReference>
<dbReference type="GO" id="GO:0003677">
    <property type="term" value="F:DNA binding"/>
    <property type="evidence" value="ECO:0007669"/>
    <property type="project" value="InterPro"/>
</dbReference>
<dbReference type="Gene3D" id="3.40.1350.10">
    <property type="match status" value="1"/>
</dbReference>
<dbReference type="PANTHER" id="PTHR30015:SF7">
    <property type="entry name" value="TYPE IV METHYL-DIRECTED RESTRICTION ENZYME ECOKMRR"/>
    <property type="match status" value="1"/>
</dbReference>
<dbReference type="OrthoDB" id="9803736at2"/>
<feature type="coiled-coil region" evidence="1">
    <location>
        <begin position="64"/>
        <end position="107"/>
    </location>
</feature>
<dbReference type="InterPro" id="IPR011335">
    <property type="entry name" value="Restrct_endonuc-II-like"/>
</dbReference>
<keyword evidence="1" id="KW-0175">Coiled coil</keyword>
<evidence type="ECO:0000313" key="3">
    <source>
        <dbReference type="EMBL" id="AQQ69684.1"/>
    </source>
</evidence>
<name>A0A1Q2MAI5_9BACT</name>
<dbReference type="EMBL" id="CP019646">
    <property type="protein sequence ID" value="AQQ69684.1"/>
    <property type="molecule type" value="Genomic_DNA"/>
</dbReference>
<keyword evidence="4" id="KW-1185">Reference proteome</keyword>
<dbReference type="AlphaFoldDB" id="A0A1Q2MAI5"/>
<dbReference type="InterPro" id="IPR011856">
    <property type="entry name" value="tRNA_endonuc-like_dom_sf"/>
</dbReference>
<protein>
    <submittedName>
        <fullName evidence="3">EcoKMrr</fullName>
    </submittedName>
</protein>
<gene>
    <name evidence="3" type="primary">mrr</name>
    <name evidence="3" type="ORF">SMSP2_00014</name>
</gene>
<dbReference type="GO" id="GO:0009307">
    <property type="term" value="P:DNA restriction-modification system"/>
    <property type="evidence" value="ECO:0007669"/>
    <property type="project" value="InterPro"/>
</dbReference>
<organism evidence="3 4">
    <name type="scientific">Limihaloglobus sulfuriphilus</name>
    <dbReference type="NCBI Taxonomy" id="1851148"/>
    <lineage>
        <taxon>Bacteria</taxon>
        <taxon>Pseudomonadati</taxon>
        <taxon>Planctomycetota</taxon>
        <taxon>Phycisphaerae</taxon>
        <taxon>Sedimentisphaerales</taxon>
        <taxon>Sedimentisphaeraceae</taxon>
        <taxon>Limihaloglobus</taxon>
    </lineage>
</organism>
<feature type="domain" description="Restriction endonuclease type IV Mrr" evidence="2">
    <location>
        <begin position="458"/>
        <end position="572"/>
    </location>
</feature>
<reference evidence="4" key="1">
    <citation type="submission" date="2017-02" db="EMBL/GenBank/DDBJ databases">
        <title>Comparative genomics and description of representatives of a novel lineage of planctomycetes thriving in anoxic sediments.</title>
        <authorList>
            <person name="Spring S."/>
            <person name="Bunk B."/>
            <person name="Sproer C."/>
        </authorList>
    </citation>
    <scope>NUCLEOTIDE SEQUENCE [LARGE SCALE GENOMIC DNA]</scope>
    <source>
        <strain evidence="4">SM-Chi-D1</strain>
    </source>
</reference>
<proteinExistence type="predicted"/>
<dbReference type="GO" id="GO:0015666">
    <property type="term" value="F:restriction endodeoxyribonuclease activity"/>
    <property type="evidence" value="ECO:0007669"/>
    <property type="project" value="TreeGrafter"/>
</dbReference>
<dbReference type="InterPro" id="IPR007560">
    <property type="entry name" value="Restrct_endonuc_IV_Mrr"/>
</dbReference>
<dbReference type="InterPro" id="IPR052906">
    <property type="entry name" value="Type_IV_Methyl-Rstrct_Enzyme"/>
</dbReference>
<dbReference type="Pfam" id="PF04471">
    <property type="entry name" value="Mrr_cat"/>
    <property type="match status" value="1"/>
</dbReference>
<dbReference type="PANTHER" id="PTHR30015">
    <property type="entry name" value="MRR RESTRICTION SYSTEM PROTEIN"/>
    <property type="match status" value="1"/>
</dbReference>
<dbReference type="Proteomes" id="UP000188181">
    <property type="component" value="Chromosome"/>
</dbReference>
<sequence>MIRSRIEKEWTTKSKTGIRTYHITIRHNGLNEFKEIKNSNKHVAKEMANAAMTGWNGKWGKKIAAENEKKLKEQEKLKEKQYKENRKQKAAEETKKAKNALDILKNTLNIGLNTKPKMIWEQSYDYSEFPTPKPVKDRYLRMMPEKPQLIIYSKPKQSDSKYNPKLSFLDKISSERKHSKLDHAKQLYLKDLEIWKARKLDAIARFDKKKVEYKQEGIRLFQLFQKDVKEWQNLHDKFIKEQKRKNDGINALREEYRNHKPFGVKLHFGMVLNRSKYPDYFPKKVELEYNPDNKILIVDYQIPAPDIIPRLVEVKYVLSQDEFREVMMSEVQFNKLYDDLIYQIALRNIHELYKYDKASALDSIVFNGFVHSIDPATGKEKNSYLLSLLANREDFLKINLESVDPKTCFKKLKGVACAQLNTITPVAPLMQLNRNDSRFVNSYDVADSINEGDNLALMNWKDFEHLIRELFEKEFSSGGGEVKITQASKDGGVDAVAFDPDPIKGGKIIIQAKRYTNTVGVSAVRDLYGTVMNEGANKGILVTTSSYGSDAYKFANDKPLTLLDGGNLLHMLEKHGHRAKIDIKEAREMIKQQSLDS</sequence>